<dbReference type="RefSeq" id="WP_100151812.1">
    <property type="nucleotide sequence ID" value="NZ_MEIL01000019.1"/>
</dbReference>
<protein>
    <recommendedName>
        <fullName evidence="3">MarR family transcriptional regulator</fullName>
    </recommendedName>
</protein>
<gene>
    <name evidence="1" type="ORF">BHC54_03665</name>
</gene>
<organism evidence="1 2">
    <name type="scientific">Snodgrassella alvi</name>
    <dbReference type="NCBI Taxonomy" id="1196083"/>
    <lineage>
        <taxon>Bacteria</taxon>
        <taxon>Pseudomonadati</taxon>
        <taxon>Pseudomonadota</taxon>
        <taxon>Betaproteobacteria</taxon>
        <taxon>Neisseriales</taxon>
        <taxon>Neisseriaceae</taxon>
        <taxon>Snodgrassella</taxon>
    </lineage>
</organism>
<evidence type="ECO:0000313" key="2">
    <source>
        <dbReference type="Proteomes" id="UP000230202"/>
    </source>
</evidence>
<dbReference type="EMBL" id="MEIL01000019">
    <property type="protein sequence ID" value="PIT40735.1"/>
    <property type="molecule type" value="Genomic_DNA"/>
</dbReference>
<dbReference type="Proteomes" id="UP000230202">
    <property type="component" value="Unassembled WGS sequence"/>
</dbReference>
<evidence type="ECO:0008006" key="3">
    <source>
        <dbReference type="Google" id="ProtNLM"/>
    </source>
</evidence>
<dbReference type="PANTHER" id="PTHR36849">
    <property type="entry name" value="CYTOPLASMIC PROTEIN-RELATED"/>
    <property type="match status" value="1"/>
</dbReference>
<accession>A0A2N9X8P7</accession>
<dbReference type="InterPro" id="IPR052552">
    <property type="entry name" value="YeaO-like"/>
</dbReference>
<reference evidence="1" key="1">
    <citation type="journal article" date="2017" name="MBio">
        <title>Type VI secretion-mediated competition in the bee gut microbiome.</title>
        <authorList>
            <person name="Steele M.I."/>
            <person name="Kwong W.K."/>
            <person name="Powell J.E."/>
            <person name="Whiteley M."/>
            <person name="Moran N.A."/>
        </authorList>
    </citation>
    <scope>NUCLEOTIDE SEQUENCE [LARGE SCALE GENOMIC DNA]</scope>
    <source>
        <strain evidence="1">WkB273</strain>
    </source>
</reference>
<dbReference type="PANTHER" id="PTHR36849:SF1">
    <property type="entry name" value="CYTOPLASMIC PROTEIN"/>
    <property type="match status" value="1"/>
</dbReference>
<keyword evidence="2" id="KW-1185">Reference proteome</keyword>
<dbReference type="AlphaFoldDB" id="A0A2N9X8P7"/>
<evidence type="ECO:0000313" key="1">
    <source>
        <dbReference type="EMBL" id="PIT40735.1"/>
    </source>
</evidence>
<proteinExistence type="predicted"/>
<sequence>MYNIERVYTYQQQQPAVLIDRLWPRGISKTRMNNVLWLKTVAPSSELRQWLHQQPNTRYGEFCLRYQQELKQPPQQQALQKLQQLHQQHQQLWLLTAVKDITHSHVPILLAQLQNRAS</sequence>
<dbReference type="Pfam" id="PF22752">
    <property type="entry name" value="DUF488-N3i"/>
    <property type="match status" value="1"/>
</dbReference>
<name>A0A2N9X8P7_9NEIS</name>
<comment type="caution">
    <text evidence="1">The sequence shown here is derived from an EMBL/GenBank/DDBJ whole genome shotgun (WGS) entry which is preliminary data.</text>
</comment>